<reference evidence="8" key="1">
    <citation type="submission" date="2015-04" db="EMBL/GenBank/DDBJ databases">
        <title>Complete genome sequence of Microbacterium chocolatum SIT 101, a bacterium enantioselectively hydrolyzing mesomeric diesters.</title>
        <authorList>
            <person name="Li X."/>
            <person name="Xu Y."/>
        </authorList>
    </citation>
    <scope>NUCLEOTIDE SEQUENCE [LARGE SCALE GENOMIC DNA]</scope>
    <source>
        <strain evidence="8">SIT 101</strain>
    </source>
</reference>
<dbReference type="PROSITE" id="PS00894">
    <property type="entry name" value="HTH_DEOR_1"/>
    <property type="match status" value="1"/>
</dbReference>
<dbReference type="PRINTS" id="PR00037">
    <property type="entry name" value="HTHLACR"/>
</dbReference>
<keyword evidence="9" id="KW-1185">Reference proteome</keyword>
<keyword evidence="2" id="KW-0678">Repressor</keyword>
<sequence>MYATERHAHITRSLTDRGRVSVVDLARDLGVTTETIRRDLDAMEEQGVLRRVHGGAVPSRGGSTTEVSIAERTSVNSGAKDAIARRALEVITRGWRGSVLFDAGSTAAAVARLMGDRVAGTGAQIDAVTHAVPVAHALSTVPGIDLTVLGGQVRGITAAAVGPSTVDALRSLRPDLAFIGTNGITAGFGLSTPDPAEAAVKTAIVRAARRVIVLADADKMGVESLVSFADIADIDVLVTDAPLDAELSDALAAADVEVWLA</sequence>
<dbReference type="PATRIC" id="fig|84292.3.peg.2245"/>
<keyword evidence="3" id="KW-0805">Transcription regulation</keyword>
<feature type="domain" description="HTH deoR-type" evidence="7">
    <location>
        <begin position="3"/>
        <end position="58"/>
    </location>
</feature>
<evidence type="ECO:0000256" key="6">
    <source>
        <dbReference type="ARBA" id="ARBA00024937"/>
    </source>
</evidence>
<dbReference type="GO" id="GO:0003700">
    <property type="term" value="F:DNA-binding transcription factor activity"/>
    <property type="evidence" value="ECO:0007669"/>
    <property type="project" value="InterPro"/>
</dbReference>
<evidence type="ECO:0000313" key="8">
    <source>
        <dbReference type="EMBL" id="KOS10360.1"/>
    </source>
</evidence>
<dbReference type="Gene3D" id="1.10.10.10">
    <property type="entry name" value="Winged helix-like DNA-binding domain superfamily/Winged helix DNA-binding domain"/>
    <property type="match status" value="1"/>
</dbReference>
<dbReference type="OrthoDB" id="7688673at2"/>
<dbReference type="Pfam" id="PF00455">
    <property type="entry name" value="DeoRC"/>
    <property type="match status" value="1"/>
</dbReference>
<dbReference type="GO" id="GO:0016740">
    <property type="term" value="F:transferase activity"/>
    <property type="evidence" value="ECO:0007669"/>
    <property type="project" value="UniProtKB-KW"/>
</dbReference>
<dbReference type="InterPro" id="IPR001034">
    <property type="entry name" value="DeoR_HTH"/>
</dbReference>
<gene>
    <name evidence="8" type="ORF">XI38_11015</name>
</gene>
<dbReference type="InterPro" id="IPR037171">
    <property type="entry name" value="NagB/RpiA_transferase-like"/>
</dbReference>
<comment type="function">
    <text evidence="6">Repressor of the lactose catabolism operon. Galactose-6-phosphate is the inducer.</text>
</comment>
<dbReference type="EMBL" id="LAVO01000011">
    <property type="protein sequence ID" value="KOS10360.1"/>
    <property type="molecule type" value="Genomic_DNA"/>
</dbReference>
<protein>
    <recommendedName>
        <fullName evidence="1">Lactose phosphotransferase system repressor</fullName>
    </recommendedName>
</protein>
<dbReference type="SUPFAM" id="SSF100950">
    <property type="entry name" value="NagB/RpiA/CoA transferase-like"/>
    <property type="match status" value="1"/>
</dbReference>
<dbReference type="Pfam" id="PF08220">
    <property type="entry name" value="HTH_DeoR"/>
    <property type="match status" value="1"/>
</dbReference>
<organism evidence="8 9">
    <name type="scientific">Microbacterium aurantiacum</name>
    <dbReference type="NCBI Taxonomy" id="162393"/>
    <lineage>
        <taxon>Bacteria</taxon>
        <taxon>Bacillati</taxon>
        <taxon>Actinomycetota</taxon>
        <taxon>Actinomycetes</taxon>
        <taxon>Micrococcales</taxon>
        <taxon>Microbacteriaceae</taxon>
        <taxon>Microbacterium</taxon>
    </lineage>
</organism>
<dbReference type="Proteomes" id="UP000037737">
    <property type="component" value="Unassembled WGS sequence"/>
</dbReference>
<dbReference type="InterPro" id="IPR036388">
    <property type="entry name" value="WH-like_DNA-bd_sf"/>
</dbReference>
<evidence type="ECO:0000313" key="9">
    <source>
        <dbReference type="Proteomes" id="UP000037737"/>
    </source>
</evidence>
<dbReference type="Gene3D" id="3.40.50.1360">
    <property type="match status" value="1"/>
</dbReference>
<dbReference type="AlphaFoldDB" id="A0A0M8MN20"/>
<dbReference type="PROSITE" id="PS51000">
    <property type="entry name" value="HTH_DEOR_2"/>
    <property type="match status" value="1"/>
</dbReference>
<dbReference type="InterPro" id="IPR014036">
    <property type="entry name" value="DeoR-like_C"/>
</dbReference>
<evidence type="ECO:0000256" key="5">
    <source>
        <dbReference type="ARBA" id="ARBA00023163"/>
    </source>
</evidence>
<dbReference type="PANTHER" id="PTHR30363">
    <property type="entry name" value="HTH-TYPE TRANSCRIPTIONAL REGULATOR SRLR-RELATED"/>
    <property type="match status" value="1"/>
</dbReference>
<dbReference type="InterPro" id="IPR036390">
    <property type="entry name" value="WH_DNA-bd_sf"/>
</dbReference>
<proteinExistence type="predicted"/>
<keyword evidence="5" id="KW-0804">Transcription</keyword>
<evidence type="ECO:0000256" key="4">
    <source>
        <dbReference type="ARBA" id="ARBA00023125"/>
    </source>
</evidence>
<dbReference type="PANTHER" id="PTHR30363:SF4">
    <property type="entry name" value="GLYCEROL-3-PHOSPHATE REGULON REPRESSOR"/>
    <property type="match status" value="1"/>
</dbReference>
<dbReference type="SUPFAM" id="SSF46785">
    <property type="entry name" value="Winged helix' DNA-binding domain"/>
    <property type="match status" value="1"/>
</dbReference>
<dbReference type="SMART" id="SM00420">
    <property type="entry name" value="HTH_DEOR"/>
    <property type="match status" value="1"/>
</dbReference>
<evidence type="ECO:0000256" key="1">
    <source>
        <dbReference type="ARBA" id="ARBA00021390"/>
    </source>
</evidence>
<comment type="caution">
    <text evidence="8">The sequence shown here is derived from an EMBL/GenBank/DDBJ whole genome shotgun (WGS) entry which is preliminary data.</text>
</comment>
<evidence type="ECO:0000256" key="2">
    <source>
        <dbReference type="ARBA" id="ARBA00022491"/>
    </source>
</evidence>
<dbReference type="KEGG" id="mcw:A8L33_11565"/>
<name>A0A0M8MN20_9MICO</name>
<evidence type="ECO:0000256" key="3">
    <source>
        <dbReference type="ARBA" id="ARBA00023015"/>
    </source>
</evidence>
<keyword evidence="4" id="KW-0238">DNA-binding</keyword>
<evidence type="ECO:0000259" key="7">
    <source>
        <dbReference type="PROSITE" id="PS51000"/>
    </source>
</evidence>
<dbReference type="InterPro" id="IPR018356">
    <property type="entry name" value="Tscrpt_reg_HTH_DeoR_CS"/>
</dbReference>
<accession>A0A0M8MN20</accession>
<dbReference type="GO" id="GO:0003677">
    <property type="term" value="F:DNA binding"/>
    <property type="evidence" value="ECO:0007669"/>
    <property type="project" value="UniProtKB-KW"/>
</dbReference>
<dbReference type="SMART" id="SM01134">
    <property type="entry name" value="DeoRC"/>
    <property type="match status" value="1"/>
</dbReference>
<dbReference type="InterPro" id="IPR050313">
    <property type="entry name" value="Carb_Metab_HTH_regulators"/>
</dbReference>